<dbReference type="InterPro" id="IPR000286">
    <property type="entry name" value="HDACs"/>
</dbReference>
<dbReference type="CDD" id="cd10001">
    <property type="entry name" value="HDAC_classII_APAH"/>
    <property type="match status" value="1"/>
</dbReference>
<dbReference type="KEGG" id="tpie:A7C91_02170"/>
<reference evidence="3" key="1">
    <citation type="journal article" date="2016" name="Syst. Appl. Microbiol.">
        <title>Thermococcus piezophilus sp. nov., a novel hyperthermophilic and piezophilic archaeon with a broad pressure range for growth, isolated from a deepest hydrothermal vent at the Mid-Cayman Rise.</title>
        <authorList>
            <person name="Dalmasso C."/>
            <person name="Oger P."/>
            <person name="Selva G."/>
            <person name="Courtine D."/>
            <person name="L'Haridon S."/>
            <person name="Garlaschelli A."/>
            <person name="Roussel E."/>
            <person name="Miyazaki J."/>
            <person name="Reveillaud J."/>
            <person name="Jebbar M."/>
            <person name="Takai K."/>
            <person name="Maignien L."/>
            <person name="Alain K."/>
        </authorList>
    </citation>
    <scope>NUCLEOTIDE SEQUENCE [LARGE SCALE GENOMIC DNA]</scope>
    <source>
        <strain evidence="3">CDGS</strain>
    </source>
</reference>
<proteinExistence type="predicted"/>
<dbReference type="InterPro" id="IPR037138">
    <property type="entry name" value="His_deacetylse_dom_sf"/>
</dbReference>
<dbReference type="GeneID" id="28494962"/>
<feature type="domain" description="Histone deacetylase" evidence="1">
    <location>
        <begin position="21"/>
        <end position="289"/>
    </location>
</feature>
<name>A0A172WFF2_9EURY</name>
<dbReference type="GO" id="GO:0040029">
    <property type="term" value="P:epigenetic regulation of gene expression"/>
    <property type="evidence" value="ECO:0007669"/>
    <property type="project" value="TreeGrafter"/>
</dbReference>
<evidence type="ECO:0000313" key="3">
    <source>
        <dbReference type="Proteomes" id="UP000076969"/>
    </source>
</evidence>
<dbReference type="RefSeq" id="WP_068664511.1">
    <property type="nucleotide sequence ID" value="NZ_CP015520.1"/>
</dbReference>
<dbReference type="InterPro" id="IPR023801">
    <property type="entry name" value="His_deacetylse_dom"/>
</dbReference>
<dbReference type="PRINTS" id="PR01270">
    <property type="entry name" value="HDASUPER"/>
</dbReference>
<dbReference type="SUPFAM" id="SSF52768">
    <property type="entry name" value="Arginase/deacetylase"/>
    <property type="match status" value="1"/>
</dbReference>
<protein>
    <recommendedName>
        <fullName evidence="1">Histone deacetylase domain-containing protein</fullName>
    </recommendedName>
</protein>
<accession>A0A172WFF2</accession>
<dbReference type="AlphaFoldDB" id="A0A172WFF2"/>
<keyword evidence="3" id="KW-1185">Reference proteome</keyword>
<dbReference type="PANTHER" id="PTHR10625">
    <property type="entry name" value="HISTONE DEACETYLASE HDAC1-RELATED"/>
    <property type="match status" value="1"/>
</dbReference>
<sequence>MPAYEVLYSPLFREHKPEEYHPENPSRLDYAIEGLKANDLWKNIREPEEATPNDLLGVHERPYVARVRELSKSSGNLDPDTYVSPGTWNAALKAFGASREAALSAMERKGLYLALVRPPGHHSGRNGKAFNAPTLGFCIFNNIAGAAKLVEALDGKAVIIDFDAHHGNGTQEIFWNDPNVIHIDIHETDIYPWSGHEHEVGGRDAKGTKVNIPMPHYSRDDDYIFVWREIVVPIVENLDPKVILISAGFDGFRGEHLTTLRLTERFFRYAGSTLSKYSLTVILEGGYDVGLRKGLPAFIEGHLSGIETEETVHPSYETLKTVEKIIEIQKKQWEL</sequence>
<dbReference type="InterPro" id="IPR023696">
    <property type="entry name" value="Ureohydrolase_dom_sf"/>
</dbReference>
<dbReference type="STRING" id="1712654.A7C91_02170"/>
<dbReference type="Gene3D" id="3.40.800.20">
    <property type="entry name" value="Histone deacetylase domain"/>
    <property type="match status" value="1"/>
</dbReference>
<dbReference type="PANTHER" id="PTHR10625:SF10">
    <property type="entry name" value="HISTONE DEACETYLASE HDAC1"/>
    <property type="match status" value="1"/>
</dbReference>
<evidence type="ECO:0000259" key="1">
    <source>
        <dbReference type="Pfam" id="PF00850"/>
    </source>
</evidence>
<dbReference type="GO" id="GO:0004407">
    <property type="term" value="F:histone deacetylase activity"/>
    <property type="evidence" value="ECO:0007669"/>
    <property type="project" value="TreeGrafter"/>
</dbReference>
<dbReference type="Pfam" id="PF00850">
    <property type="entry name" value="Hist_deacetyl"/>
    <property type="match status" value="1"/>
</dbReference>
<organism evidence="2 3">
    <name type="scientific">Thermococcus piezophilus</name>
    <dbReference type="NCBI Taxonomy" id="1712654"/>
    <lineage>
        <taxon>Archaea</taxon>
        <taxon>Methanobacteriati</taxon>
        <taxon>Methanobacteriota</taxon>
        <taxon>Thermococci</taxon>
        <taxon>Thermococcales</taxon>
        <taxon>Thermococcaceae</taxon>
        <taxon>Thermococcus</taxon>
    </lineage>
</organism>
<dbReference type="EMBL" id="CP015520">
    <property type="protein sequence ID" value="ANF22125.1"/>
    <property type="molecule type" value="Genomic_DNA"/>
</dbReference>
<dbReference type="Proteomes" id="UP000076969">
    <property type="component" value="Chromosome"/>
</dbReference>
<evidence type="ECO:0000313" key="2">
    <source>
        <dbReference type="EMBL" id="ANF22125.1"/>
    </source>
</evidence>
<dbReference type="OrthoDB" id="147549at2157"/>
<gene>
    <name evidence="2" type="ORF">A7C91_02170</name>
</gene>